<dbReference type="SUPFAM" id="SSF56024">
    <property type="entry name" value="Phospholipase D/nuclease"/>
    <property type="match status" value="2"/>
</dbReference>
<sequence length="935" mass="99609">MTAPINVLAIGDNRGNLAFADSATGAVLGTVTLSRGYLSAPGLAWNGILYAGESTTQATTLLHAYDPAASPVADGWANAVSVSGSVDATPVVMDGVLWFATSLGNLVSVSNPQGTAPVLGTPVYVCGSTAPGKVSALLSTGDHRTLVLVTAKGLFGAAVSGTTATVLWSTLGGVDLTAVTPMLLGNQLFVASGSTLYEVTLVPGGIQAPKAIEAEAAIGVLIALGQDRLLMGSVNGAYVLLDTRHEQSLGRFTLTSAAGAVPWTRELGHSLLSFATNGTLTLNTVSVDPDGTIDPTLAWHMTSRSSFISPPVQIGGLVAGIGADGKLYTYDLQAQGTVLPGLAVLASGAYSAVMTAMEVIQRPNNASVTFLLDGEEYFPTMRNVLIAVLNGSFATPPSLPADVSFEGLIKAIGSAGNNAYVMMWNTSIAYAMTDVGNWTYQQIATTLGAVTFQKLFDTNGAFRGDHRLNAQTALGFKGASNVSVYLENYQAQWPNWYGLPAELGSNHQKIVIASVNGTRIALVSGFNTITPSYYDSKAHTMLDQGGNYDGASWHDTGLALTGPAVDLIEAEFDRRWSKANDKPEPSGNTYVKVANWMIARNSILGPAGAPPPYVSPLPTTPQVPTQVAITCNERMDLRGSAAKLEALLTDVHQVLDQLVANINKATSYIYFENFTFTSSEIVAALAARLRSQPASFRVIVMVPHPTVNEYRGDFTIEQGQLKLIRYAYAALKLSSQDWDYYALQAGDIITNQDSTALNFDPRGIEYTTLTFTKGGTTRTAWIHEVWNIHDIATQPQVCFCSPARYFATPPSDTGKALQGQPANYRGIYVHSKLALFDDRVAVVGSANFSPRSLRMDGEMSVFINDPATALGIRQRLFAHWGMTTPSAWWNDANSYSTTTTDGVGVLPLRYDALPQKPVSYTWSFLTAFVDPSQFL</sequence>
<dbReference type="InterPro" id="IPR001736">
    <property type="entry name" value="PLipase_D/transphosphatidylase"/>
</dbReference>
<evidence type="ECO:0000313" key="2">
    <source>
        <dbReference type="EMBL" id="EGP43621.1"/>
    </source>
</evidence>
<dbReference type="PANTHER" id="PTHR21248">
    <property type="entry name" value="CARDIOLIPIN SYNTHASE"/>
    <property type="match status" value="1"/>
</dbReference>
<comment type="caution">
    <text evidence="2">The sequence shown here is derived from an EMBL/GenBank/DDBJ whole genome shotgun (WGS) entry which is preliminary data.</text>
</comment>
<dbReference type="GO" id="GO:0030572">
    <property type="term" value="F:phosphatidyltransferase activity"/>
    <property type="evidence" value="ECO:0007669"/>
    <property type="project" value="UniProtKB-ARBA"/>
</dbReference>
<name>F7T7X1_9BURK</name>
<dbReference type="EMBL" id="AFRQ01000115">
    <property type="protein sequence ID" value="EGP43621.1"/>
    <property type="molecule type" value="Genomic_DNA"/>
</dbReference>
<dbReference type="HOGENOM" id="CLU_313238_0_0_4"/>
<dbReference type="SMART" id="SM00155">
    <property type="entry name" value="PLDc"/>
    <property type="match status" value="2"/>
</dbReference>
<gene>
    <name evidence="2" type="ORF">AXXA_25325</name>
</gene>
<dbReference type="RefSeq" id="WP_006395034.1">
    <property type="nucleotide sequence ID" value="NZ_GL982453.1"/>
</dbReference>
<proteinExistence type="predicted"/>
<reference evidence="2 3" key="1">
    <citation type="submission" date="2011-06" db="EMBL/GenBank/DDBJ databases">
        <authorList>
            <person name="Bador J."/>
            <person name="Amoureux L."/>
            <person name="Neuwirth C."/>
        </authorList>
    </citation>
    <scope>NUCLEOTIDE SEQUENCE [LARGE SCALE GENOMIC DNA]</scope>
    <source>
        <strain evidence="2 3">AXX-A</strain>
    </source>
</reference>
<accession>F7T7X1</accession>
<dbReference type="Pfam" id="PF13091">
    <property type="entry name" value="PLDc_2"/>
    <property type="match status" value="1"/>
</dbReference>
<dbReference type="Gene3D" id="2.130.10.10">
    <property type="entry name" value="YVTN repeat-like/Quinoprotein amine dehydrogenase"/>
    <property type="match status" value="1"/>
</dbReference>
<dbReference type="AlphaFoldDB" id="F7T7X1"/>
<dbReference type="PROSITE" id="PS50035">
    <property type="entry name" value="PLD"/>
    <property type="match status" value="1"/>
</dbReference>
<dbReference type="Gene3D" id="3.30.870.10">
    <property type="entry name" value="Endonuclease Chain A"/>
    <property type="match status" value="2"/>
</dbReference>
<dbReference type="SUPFAM" id="SSF50998">
    <property type="entry name" value="Quinoprotein alcohol dehydrogenase-like"/>
    <property type="match status" value="1"/>
</dbReference>
<dbReference type="Proteomes" id="UP000004853">
    <property type="component" value="Unassembled WGS sequence"/>
</dbReference>
<dbReference type="PANTHER" id="PTHR21248:SF12">
    <property type="entry name" value="CARDIOLIPIN SYNTHASE C"/>
    <property type="match status" value="1"/>
</dbReference>
<dbReference type="InterPro" id="IPR015943">
    <property type="entry name" value="WD40/YVTN_repeat-like_dom_sf"/>
</dbReference>
<evidence type="ECO:0000313" key="3">
    <source>
        <dbReference type="Proteomes" id="UP000004853"/>
    </source>
</evidence>
<dbReference type="GO" id="GO:0032049">
    <property type="term" value="P:cardiolipin biosynthetic process"/>
    <property type="evidence" value="ECO:0007669"/>
    <property type="project" value="UniProtKB-ARBA"/>
</dbReference>
<protein>
    <submittedName>
        <fullName evidence="2">IPT/TIG domain/phospholipase D family protein</fullName>
    </submittedName>
</protein>
<feature type="domain" description="PLD phosphodiesterase" evidence="1">
    <location>
        <begin position="825"/>
        <end position="852"/>
    </location>
</feature>
<organism evidence="2 3">
    <name type="scientific">Achromobacter insuavis AXX-A</name>
    <dbReference type="NCBI Taxonomy" id="1003200"/>
    <lineage>
        <taxon>Bacteria</taxon>
        <taxon>Pseudomonadati</taxon>
        <taxon>Pseudomonadota</taxon>
        <taxon>Betaproteobacteria</taxon>
        <taxon>Burkholderiales</taxon>
        <taxon>Alcaligenaceae</taxon>
        <taxon>Achromobacter</taxon>
    </lineage>
</organism>
<dbReference type="PATRIC" id="fig|1003200.3.peg.5012"/>
<dbReference type="InterPro" id="IPR025202">
    <property type="entry name" value="PLD-like_dom"/>
</dbReference>
<evidence type="ECO:0000259" key="1">
    <source>
        <dbReference type="PROSITE" id="PS50035"/>
    </source>
</evidence>
<dbReference type="eggNOG" id="COG1502">
    <property type="taxonomic scope" value="Bacteria"/>
</dbReference>
<dbReference type="InterPro" id="IPR011047">
    <property type="entry name" value="Quinoprotein_ADH-like_sf"/>
</dbReference>